<gene>
    <name evidence="1" type="ORF">CTI16_09335</name>
</gene>
<protein>
    <submittedName>
        <fullName evidence="1">Uncharacterized protein</fullName>
    </submittedName>
</protein>
<evidence type="ECO:0000313" key="2">
    <source>
        <dbReference type="Proteomes" id="UP000229111"/>
    </source>
</evidence>
<evidence type="ECO:0000313" key="1">
    <source>
        <dbReference type="EMBL" id="PIK17216.1"/>
    </source>
</evidence>
<dbReference type="AlphaFoldDB" id="A0AAJ3V8X6"/>
<name>A0AAJ3V8X6_PREIN</name>
<accession>A0AAJ3V8X6</accession>
<reference evidence="1 2" key="1">
    <citation type="submission" date="2017-11" db="EMBL/GenBank/DDBJ databases">
        <title>Genome sequencing of Prevotella intermedia KCOM 1101.</title>
        <authorList>
            <person name="Kook J.-K."/>
            <person name="Park S.-N."/>
            <person name="Lim Y.K."/>
        </authorList>
    </citation>
    <scope>NUCLEOTIDE SEQUENCE [LARGE SCALE GENOMIC DNA]</scope>
    <source>
        <strain evidence="1 2">KCOM 1101</strain>
    </source>
</reference>
<comment type="caution">
    <text evidence="1">The sequence shown here is derived from an EMBL/GenBank/DDBJ whole genome shotgun (WGS) entry which is preliminary data.</text>
</comment>
<dbReference type="EMBL" id="PEKM01000002">
    <property type="protein sequence ID" value="PIK17216.1"/>
    <property type="molecule type" value="Genomic_DNA"/>
</dbReference>
<organism evidence="1 2">
    <name type="scientific">Prevotella intermedia</name>
    <dbReference type="NCBI Taxonomy" id="28131"/>
    <lineage>
        <taxon>Bacteria</taxon>
        <taxon>Pseudomonadati</taxon>
        <taxon>Bacteroidota</taxon>
        <taxon>Bacteroidia</taxon>
        <taxon>Bacteroidales</taxon>
        <taxon>Prevotellaceae</taxon>
        <taxon>Prevotella</taxon>
    </lineage>
</organism>
<dbReference type="Proteomes" id="UP000229111">
    <property type="component" value="Unassembled WGS sequence"/>
</dbReference>
<proteinExistence type="predicted"/>
<sequence length="61" mass="7193">MHGKSGSFASQNSRFRNVKSKLWFFFRIIFTKSSLLLLSEEWSLFELMSYDFVLPMSHSVP</sequence>